<dbReference type="InterPro" id="IPR001107">
    <property type="entry name" value="Band_7"/>
</dbReference>
<proteinExistence type="inferred from homology"/>
<dbReference type="Gene3D" id="6.10.250.2090">
    <property type="match status" value="1"/>
</dbReference>
<dbReference type="SMART" id="SM00244">
    <property type="entry name" value="PHB"/>
    <property type="match status" value="1"/>
</dbReference>
<dbReference type="GO" id="GO:0005886">
    <property type="term" value="C:plasma membrane"/>
    <property type="evidence" value="ECO:0007669"/>
    <property type="project" value="InterPro"/>
</dbReference>
<reference evidence="5 6" key="1">
    <citation type="submission" date="2012-02" db="EMBL/GenBank/DDBJ databases">
        <title>Complete sequence of chromosome of Singulisphaera acidiphila DSM 18658.</title>
        <authorList>
            <consortium name="US DOE Joint Genome Institute (JGI-PGF)"/>
            <person name="Lucas S."/>
            <person name="Copeland A."/>
            <person name="Lapidus A."/>
            <person name="Glavina del Rio T."/>
            <person name="Dalin E."/>
            <person name="Tice H."/>
            <person name="Bruce D."/>
            <person name="Goodwin L."/>
            <person name="Pitluck S."/>
            <person name="Peters L."/>
            <person name="Ovchinnikova G."/>
            <person name="Chertkov O."/>
            <person name="Kyrpides N."/>
            <person name="Mavromatis K."/>
            <person name="Ivanova N."/>
            <person name="Brettin T."/>
            <person name="Detter J.C."/>
            <person name="Han C."/>
            <person name="Larimer F."/>
            <person name="Land M."/>
            <person name="Hauser L."/>
            <person name="Markowitz V."/>
            <person name="Cheng J.-F."/>
            <person name="Hugenholtz P."/>
            <person name="Woyke T."/>
            <person name="Wu D."/>
            <person name="Tindall B."/>
            <person name="Pomrenke H."/>
            <person name="Brambilla E."/>
            <person name="Klenk H.-P."/>
            <person name="Eisen J.A."/>
        </authorList>
    </citation>
    <scope>NUCLEOTIDE SEQUENCE [LARGE SCALE GENOMIC DNA]</scope>
    <source>
        <strain evidence="6">ATCC BAA-1392 / DSM 18658 / VKM B-2454 / MOB10</strain>
    </source>
</reference>
<dbReference type="eggNOG" id="COG0330">
    <property type="taxonomic scope" value="Bacteria"/>
</dbReference>
<dbReference type="EMBL" id="CP003364">
    <property type="protein sequence ID" value="AGA26351.1"/>
    <property type="molecule type" value="Genomic_DNA"/>
</dbReference>
<dbReference type="OrthoDB" id="9809197at2"/>
<dbReference type="PRINTS" id="PR00721">
    <property type="entry name" value="STOMATIN"/>
</dbReference>
<evidence type="ECO:0000259" key="4">
    <source>
        <dbReference type="SMART" id="SM00244"/>
    </source>
</evidence>
<evidence type="ECO:0000256" key="3">
    <source>
        <dbReference type="SAM" id="MobiDB-lite"/>
    </source>
</evidence>
<dbReference type="GO" id="GO:0098552">
    <property type="term" value="C:side of membrane"/>
    <property type="evidence" value="ECO:0007669"/>
    <property type="project" value="UniProtKB-ARBA"/>
</dbReference>
<dbReference type="Pfam" id="PF01145">
    <property type="entry name" value="Band_7"/>
    <property type="match status" value="1"/>
</dbReference>
<dbReference type="RefSeq" id="WP_015245518.1">
    <property type="nucleotide sequence ID" value="NC_019892.1"/>
</dbReference>
<dbReference type="KEGG" id="saci:Sinac_2000"/>
<name>L0DCG2_SINAD</name>
<dbReference type="PANTHER" id="PTHR10264">
    <property type="entry name" value="BAND 7 PROTEIN-RELATED"/>
    <property type="match status" value="1"/>
</dbReference>
<dbReference type="FunFam" id="3.30.479.30:FF:000004">
    <property type="entry name" value="Putative membrane protease family, stomatin"/>
    <property type="match status" value="1"/>
</dbReference>
<dbReference type="SUPFAM" id="SSF117892">
    <property type="entry name" value="Band 7/SPFH domain"/>
    <property type="match status" value="1"/>
</dbReference>
<feature type="domain" description="Band 7" evidence="4">
    <location>
        <begin position="24"/>
        <end position="182"/>
    </location>
</feature>
<keyword evidence="5" id="KW-0378">Hydrolase</keyword>
<dbReference type="AlphaFoldDB" id="L0DCG2"/>
<dbReference type="GO" id="GO:0008233">
    <property type="term" value="F:peptidase activity"/>
    <property type="evidence" value="ECO:0007669"/>
    <property type="project" value="UniProtKB-KW"/>
</dbReference>
<dbReference type="GO" id="GO:0006508">
    <property type="term" value="P:proteolysis"/>
    <property type="evidence" value="ECO:0007669"/>
    <property type="project" value="UniProtKB-KW"/>
</dbReference>
<dbReference type="PANTHER" id="PTHR10264:SF19">
    <property type="entry name" value="AT06885P-RELATED"/>
    <property type="match status" value="1"/>
</dbReference>
<comment type="similarity">
    <text evidence="2">Belongs to the band 7/mec-2 family.</text>
</comment>
<dbReference type="InterPro" id="IPR001972">
    <property type="entry name" value="Stomatin_HflK_fam"/>
</dbReference>
<dbReference type="HOGENOM" id="CLU_024949_3_2_0"/>
<dbReference type="InterPro" id="IPR043202">
    <property type="entry name" value="Band-7_stomatin-like"/>
</dbReference>
<gene>
    <name evidence="5" type="ordered locus">Sinac_2000</name>
</gene>
<evidence type="ECO:0000256" key="2">
    <source>
        <dbReference type="ARBA" id="ARBA00008164"/>
    </source>
</evidence>
<protein>
    <submittedName>
        <fullName evidence="5">Membrane protease subunit, stomatin/prohibitin</fullName>
    </submittedName>
</protein>
<keyword evidence="5" id="KW-0645">Protease</keyword>
<sequence>MGMIEIAALALGFALALLGMYLLTCIRVLNEYERGVVFRLGRAMPKPKGPGLILVFWPVDRMMRVDLRTITKVIEPQDVITRDNVSVRVNAVLYFRVVDPMRSVLEVADFLFATSQVALTTLRSTLGQAELDDLLTERDKVNRRLQEIIDGHTEPWGVKVSVVEVKDVDLPEPMKRSMAHQAEAERDRRAKIINAEGEFQAADKLRQAAQIMAPYPMAMQMRYLQTLTEVASERNSTIIFPLPIELLRPFLGSGQDDSSAVASKNGRSEDSCSEVKTAAQSGTTYGVEVTAATARGSLSSEMSASGVPL</sequence>
<dbReference type="CDD" id="cd08826">
    <property type="entry name" value="SPFH_eoslipins_u1"/>
    <property type="match status" value="1"/>
</dbReference>
<dbReference type="Gene3D" id="3.30.479.30">
    <property type="entry name" value="Band 7 domain"/>
    <property type="match status" value="1"/>
</dbReference>
<dbReference type="STRING" id="886293.Sinac_2000"/>
<dbReference type="Proteomes" id="UP000010798">
    <property type="component" value="Chromosome"/>
</dbReference>
<dbReference type="InterPro" id="IPR036013">
    <property type="entry name" value="Band_7/SPFH_dom_sf"/>
</dbReference>
<evidence type="ECO:0000256" key="1">
    <source>
        <dbReference type="ARBA" id="ARBA00004167"/>
    </source>
</evidence>
<keyword evidence="6" id="KW-1185">Reference proteome</keyword>
<evidence type="ECO:0000313" key="6">
    <source>
        <dbReference type="Proteomes" id="UP000010798"/>
    </source>
</evidence>
<organism evidence="5 6">
    <name type="scientific">Singulisphaera acidiphila (strain ATCC BAA-1392 / DSM 18658 / VKM B-2454 / MOB10)</name>
    <dbReference type="NCBI Taxonomy" id="886293"/>
    <lineage>
        <taxon>Bacteria</taxon>
        <taxon>Pseudomonadati</taxon>
        <taxon>Planctomycetota</taxon>
        <taxon>Planctomycetia</taxon>
        <taxon>Isosphaerales</taxon>
        <taxon>Isosphaeraceae</taxon>
        <taxon>Singulisphaera</taxon>
    </lineage>
</organism>
<comment type="subcellular location">
    <subcellularLocation>
        <location evidence="1">Membrane</location>
        <topology evidence="1">Single-pass membrane protein</topology>
    </subcellularLocation>
</comment>
<feature type="region of interest" description="Disordered" evidence="3">
    <location>
        <begin position="255"/>
        <end position="279"/>
    </location>
</feature>
<accession>L0DCG2</accession>
<evidence type="ECO:0000313" key="5">
    <source>
        <dbReference type="EMBL" id="AGA26351.1"/>
    </source>
</evidence>